<evidence type="ECO:0000256" key="5">
    <source>
        <dbReference type="ARBA" id="ARBA00022840"/>
    </source>
</evidence>
<evidence type="ECO:0000259" key="8">
    <source>
        <dbReference type="SMART" id="SM00487"/>
    </source>
</evidence>
<feature type="domain" description="AAA+ ATPase" evidence="7">
    <location>
        <begin position="380"/>
        <end position="583"/>
    </location>
</feature>
<dbReference type="PANTHER" id="PTHR43788">
    <property type="entry name" value="DNA2/NAM7 HELICASE FAMILY MEMBER"/>
    <property type="match status" value="1"/>
</dbReference>
<dbReference type="Proteomes" id="UP000887566">
    <property type="component" value="Unplaced"/>
</dbReference>
<dbReference type="GO" id="GO:0043139">
    <property type="term" value="F:5'-3' DNA helicase activity"/>
    <property type="evidence" value="ECO:0007669"/>
    <property type="project" value="TreeGrafter"/>
</dbReference>
<dbReference type="WBParaSite" id="PSAMB.scaffold5381size11834.g26507.t1">
    <property type="protein sequence ID" value="PSAMB.scaffold5381size11834.g26507.t1"/>
    <property type="gene ID" value="PSAMB.scaffold5381size11834.g26507"/>
</dbReference>
<organism evidence="9 10">
    <name type="scientific">Plectus sambesii</name>
    <dbReference type="NCBI Taxonomy" id="2011161"/>
    <lineage>
        <taxon>Eukaryota</taxon>
        <taxon>Metazoa</taxon>
        <taxon>Ecdysozoa</taxon>
        <taxon>Nematoda</taxon>
        <taxon>Chromadorea</taxon>
        <taxon>Plectida</taxon>
        <taxon>Plectina</taxon>
        <taxon>Plectoidea</taxon>
        <taxon>Plectidae</taxon>
        <taxon>Plectus</taxon>
    </lineage>
</organism>
<dbReference type="Gene3D" id="2.40.30.270">
    <property type="match status" value="1"/>
</dbReference>
<evidence type="ECO:0000313" key="10">
    <source>
        <dbReference type="WBParaSite" id="PSAMB.scaffold5381size11834.g26507.t1"/>
    </source>
</evidence>
<comment type="similarity">
    <text evidence="1">Belongs to the DNA2/NAM7 helicase family.</text>
</comment>
<dbReference type="Pfam" id="PF13086">
    <property type="entry name" value="AAA_11"/>
    <property type="match status" value="1"/>
</dbReference>
<sequence length="857" mass="94029">MLNVRLTLTVWRRHLAKLSAEQSSSRAYPTWPLATCLSPLLNNVSKSGLHTTSQCGSKSKSFFNAKKSGAEQDKAKVSKKDAIALAKAAKKVEEEKLAARMVEREERIAARRAKREEEGLVPVKNSSKTEITAEESENVTKEVVVLPLREEEGLVPVKNSSKTEITAEESENVTKEVVVLPLIVEEKFRLWAQLLQHEIDERAKQINALLRSGSVEELIASGAVLGDLRHSTTSRGMVQFSRPANAYIPRTTLEPGTPVCLADAKNYKVALCEAVLDSVERSSVTLNIQPEEYKKLHKTTLSNSTFVVLPSIRHPTYERLINRFSSKSGTSAVGPGGDLLLTAFGAKEFPVVESDPMPTEWFHELNDSQKEAVAVALNPQRPMVTIQGPPGTGKTFVVAEIIRQCAVRGQKVLVCAPSHVAVDNIIDRVKGKVKLVRLGTGVSESSQAFSFDAMVKQGSHAQDHQKAYETLQKLRESNAERNLLVSVQSSIAAIATKARREVLNDAQAIFCTITSSMIEMLITLNIQPDVVIIDEAAQAIEPTSWLPLLAGKRCVLAGDQCQLPPIVMSQLAKDGRLHLSLMERLSAQFASISRLLTVQYRMHEKIMEWSSGYFYGGTLTAAASVGRATLSQISQVPDESVHNSPLLFIDTAGYKNGEMREVKSQGGTSSGNPGEARLVAAYLSKLIACGVKQQDIGIITPYVFQVALIKQLVNERYPDVMVDTVDSFQGQERQVIILSLVRSNPKKIVGFLNDDRRMNVSVTRAKRHLVMIGDSRTVVRSDAIAELIDVVSRSGKVQRASEYEADLQLINFSDSEVKKISSKVVGSEREALLETDSVADAVGNRRSADVARRAVKM</sequence>
<evidence type="ECO:0000259" key="7">
    <source>
        <dbReference type="SMART" id="SM00382"/>
    </source>
</evidence>
<dbReference type="FunFam" id="3.40.50.300:FF:000326">
    <property type="entry name" value="P-loop containing nucleoside triphosphate hydrolase"/>
    <property type="match status" value="1"/>
</dbReference>
<dbReference type="Pfam" id="PF13604">
    <property type="entry name" value="AAA_30"/>
    <property type="match status" value="1"/>
</dbReference>
<dbReference type="InterPro" id="IPR041679">
    <property type="entry name" value="DNA2/NAM7-like_C"/>
</dbReference>
<keyword evidence="4" id="KW-0347">Helicase</keyword>
<dbReference type="InterPro" id="IPR014001">
    <property type="entry name" value="Helicase_ATP-bd"/>
</dbReference>
<dbReference type="InterPro" id="IPR047187">
    <property type="entry name" value="SF1_C_Upf1"/>
</dbReference>
<evidence type="ECO:0000256" key="4">
    <source>
        <dbReference type="ARBA" id="ARBA00022806"/>
    </source>
</evidence>
<keyword evidence="3" id="KW-0378">Hydrolase</keyword>
<name>A0A914WV97_9BILA</name>
<comment type="catalytic activity">
    <reaction evidence="6">
        <text>ATP + H2O = ADP + phosphate + H(+)</text>
        <dbReference type="Rhea" id="RHEA:13065"/>
        <dbReference type="ChEBI" id="CHEBI:15377"/>
        <dbReference type="ChEBI" id="CHEBI:15378"/>
        <dbReference type="ChEBI" id="CHEBI:30616"/>
        <dbReference type="ChEBI" id="CHEBI:43474"/>
        <dbReference type="ChEBI" id="CHEBI:456216"/>
        <dbReference type="EC" id="3.6.4.12"/>
    </reaction>
    <physiologicalReaction direction="left-to-right" evidence="6">
        <dbReference type="Rhea" id="RHEA:13066"/>
    </physiologicalReaction>
</comment>
<dbReference type="CDD" id="cd18808">
    <property type="entry name" value="SF1_C_Upf1"/>
    <property type="match status" value="1"/>
</dbReference>
<dbReference type="Pfam" id="PF13087">
    <property type="entry name" value="AAA_12"/>
    <property type="match status" value="1"/>
</dbReference>
<dbReference type="SUPFAM" id="SSF52540">
    <property type="entry name" value="P-loop containing nucleoside triphosphate hydrolases"/>
    <property type="match status" value="1"/>
</dbReference>
<dbReference type="GO" id="GO:0016787">
    <property type="term" value="F:hydrolase activity"/>
    <property type="evidence" value="ECO:0007669"/>
    <property type="project" value="UniProtKB-KW"/>
</dbReference>
<dbReference type="GO" id="GO:0005524">
    <property type="term" value="F:ATP binding"/>
    <property type="evidence" value="ECO:0007669"/>
    <property type="project" value="UniProtKB-KW"/>
</dbReference>
<dbReference type="InterPro" id="IPR050534">
    <property type="entry name" value="Coronavir_polyprotein_1ab"/>
</dbReference>
<evidence type="ECO:0000256" key="6">
    <source>
        <dbReference type="ARBA" id="ARBA00048432"/>
    </source>
</evidence>
<evidence type="ECO:0000256" key="1">
    <source>
        <dbReference type="ARBA" id="ARBA00007913"/>
    </source>
</evidence>
<reference evidence="10" key="1">
    <citation type="submission" date="2022-11" db="UniProtKB">
        <authorList>
            <consortium name="WormBaseParasite"/>
        </authorList>
    </citation>
    <scope>IDENTIFICATION</scope>
</reference>
<dbReference type="SMART" id="SM00382">
    <property type="entry name" value="AAA"/>
    <property type="match status" value="1"/>
</dbReference>
<evidence type="ECO:0000256" key="3">
    <source>
        <dbReference type="ARBA" id="ARBA00022801"/>
    </source>
</evidence>
<dbReference type="Gene3D" id="3.40.50.300">
    <property type="entry name" value="P-loop containing nucleotide triphosphate hydrolases"/>
    <property type="match status" value="2"/>
</dbReference>
<evidence type="ECO:0000313" key="9">
    <source>
        <dbReference type="Proteomes" id="UP000887566"/>
    </source>
</evidence>
<dbReference type="InterPro" id="IPR027417">
    <property type="entry name" value="P-loop_NTPase"/>
</dbReference>
<accession>A0A914WV97</accession>
<keyword evidence="5" id="KW-0067">ATP-binding</keyword>
<dbReference type="SMART" id="SM00487">
    <property type="entry name" value="DEXDc"/>
    <property type="match status" value="1"/>
</dbReference>
<dbReference type="PANTHER" id="PTHR43788:SF16">
    <property type="entry name" value="HELICASE WITH ZINC FINGER 2"/>
    <property type="match status" value="1"/>
</dbReference>
<keyword evidence="2" id="KW-0547">Nucleotide-binding</keyword>
<protein>
    <submittedName>
        <fullName evidence="10">Uncharacterized protein</fullName>
    </submittedName>
</protein>
<feature type="domain" description="Helicase ATP-binding" evidence="8">
    <location>
        <begin position="361"/>
        <end position="601"/>
    </location>
</feature>
<dbReference type="InterPro" id="IPR003593">
    <property type="entry name" value="AAA+_ATPase"/>
</dbReference>
<proteinExistence type="inferred from homology"/>
<dbReference type="GO" id="GO:0005694">
    <property type="term" value="C:chromosome"/>
    <property type="evidence" value="ECO:0007669"/>
    <property type="project" value="UniProtKB-ARBA"/>
</dbReference>
<keyword evidence="9" id="KW-1185">Reference proteome</keyword>
<dbReference type="InterPro" id="IPR041677">
    <property type="entry name" value="DNA2/NAM7_AAA_11"/>
</dbReference>
<evidence type="ECO:0000256" key="2">
    <source>
        <dbReference type="ARBA" id="ARBA00022741"/>
    </source>
</evidence>
<dbReference type="AlphaFoldDB" id="A0A914WV97"/>